<reference evidence="7" key="1">
    <citation type="submission" date="2019-09" db="EMBL/GenBank/DDBJ databases">
        <title>Draft genome information of white flower Hibiscus syriacus.</title>
        <authorList>
            <person name="Kim Y.-M."/>
        </authorList>
    </citation>
    <scope>NUCLEOTIDE SEQUENCE [LARGE SCALE GENOMIC DNA]</scope>
    <source>
        <strain evidence="7">YM2019G1</strain>
    </source>
</reference>
<feature type="transmembrane region" description="Helical" evidence="6">
    <location>
        <begin position="108"/>
        <end position="134"/>
    </location>
</feature>
<dbReference type="InterPro" id="IPR000109">
    <property type="entry name" value="POT_fam"/>
</dbReference>
<evidence type="ECO:0000313" key="7">
    <source>
        <dbReference type="EMBL" id="KAE8716120.1"/>
    </source>
</evidence>
<keyword evidence="4 6" id="KW-1133">Transmembrane helix</keyword>
<dbReference type="EMBL" id="VEPZ02000855">
    <property type="protein sequence ID" value="KAE8716120.1"/>
    <property type="molecule type" value="Genomic_DNA"/>
</dbReference>
<sequence>MHGNVVFGLGFKQLVSSGKLYRQGKGSDFKLYIYKDDNLDMGDDSDIAIIYIGLVFCKGCCFLIIDACLGYRWALIVSSVLYSAGFFLLALGAWRLETTFFGISHCHSLVYFGFSVASLSMALIGCSLVLLTTIRTVIAALQKRHLNYRDNLDRVHPGDGEAQNQLTDHLKLLNNAAVKEPLADEMGKHKWRLCTVQEVEQTKLLIDIIPMSATFVVYGMVKSLGVTFFTEQANSMNSVPIVIFQLSQWISEYGVNKGYEMVLERRIQRTKKRYSDGVKIGLGMLASIICCAVASFVESKRLKALRGNGLLSDPKAVSPISGAWFALQFFFLSVMEGLAGGGIADSSVICRKGDMHLYLQEHSLDLGQYLNIGFIAILDYYSKLRYKESWLGDSLNQSRLDLIYLACHISPAQLFCLCLCLLIVFF</sequence>
<comment type="subcellular location">
    <subcellularLocation>
        <location evidence="1">Membrane</location>
        <topology evidence="1">Multi-pass membrane protein</topology>
    </subcellularLocation>
</comment>
<dbReference type="PANTHER" id="PTHR11654">
    <property type="entry name" value="OLIGOPEPTIDE TRANSPORTER-RELATED"/>
    <property type="match status" value="1"/>
</dbReference>
<keyword evidence="3 6" id="KW-0812">Transmembrane</keyword>
<dbReference type="Pfam" id="PF00854">
    <property type="entry name" value="PTR2"/>
    <property type="match status" value="1"/>
</dbReference>
<keyword evidence="8" id="KW-1185">Reference proteome</keyword>
<gene>
    <name evidence="7" type="ORF">F3Y22_tig00110156pilonHSYRG00417</name>
</gene>
<protein>
    <submittedName>
        <fullName evidence="7">Dihydropterin pyrophosphokinase / Dihydropteroate synthase</fullName>
    </submittedName>
</protein>
<keyword evidence="5 6" id="KW-0472">Membrane</keyword>
<evidence type="ECO:0000313" key="8">
    <source>
        <dbReference type="Proteomes" id="UP000436088"/>
    </source>
</evidence>
<evidence type="ECO:0000256" key="3">
    <source>
        <dbReference type="ARBA" id="ARBA00022692"/>
    </source>
</evidence>
<evidence type="ECO:0000256" key="6">
    <source>
        <dbReference type="SAM" id="Phobius"/>
    </source>
</evidence>
<name>A0A6A3BG65_HIBSY</name>
<dbReference type="AlphaFoldDB" id="A0A6A3BG65"/>
<dbReference type="GO" id="GO:0016301">
    <property type="term" value="F:kinase activity"/>
    <property type="evidence" value="ECO:0007669"/>
    <property type="project" value="UniProtKB-KW"/>
</dbReference>
<dbReference type="Gene3D" id="1.20.1250.20">
    <property type="entry name" value="MFS general substrate transporter like domains"/>
    <property type="match status" value="1"/>
</dbReference>
<comment type="caution">
    <text evidence="7">The sequence shown here is derived from an EMBL/GenBank/DDBJ whole genome shotgun (WGS) entry which is preliminary data.</text>
</comment>
<feature type="transmembrane region" description="Helical" evidence="6">
    <location>
        <begin position="73"/>
        <end position="96"/>
    </location>
</feature>
<feature type="transmembrane region" description="Helical" evidence="6">
    <location>
        <begin position="47"/>
        <end position="66"/>
    </location>
</feature>
<feature type="transmembrane region" description="Helical" evidence="6">
    <location>
        <begin position="402"/>
        <end position="425"/>
    </location>
</feature>
<dbReference type="Proteomes" id="UP000436088">
    <property type="component" value="Unassembled WGS sequence"/>
</dbReference>
<dbReference type="GO" id="GO:0022857">
    <property type="term" value="F:transmembrane transporter activity"/>
    <property type="evidence" value="ECO:0007669"/>
    <property type="project" value="InterPro"/>
</dbReference>
<evidence type="ECO:0000256" key="4">
    <source>
        <dbReference type="ARBA" id="ARBA00022989"/>
    </source>
</evidence>
<dbReference type="InterPro" id="IPR036259">
    <property type="entry name" value="MFS_trans_sf"/>
</dbReference>
<feature type="transmembrane region" description="Helical" evidence="6">
    <location>
        <begin position="317"/>
        <end position="343"/>
    </location>
</feature>
<proteinExistence type="inferred from homology"/>
<accession>A0A6A3BG65</accession>
<evidence type="ECO:0000256" key="2">
    <source>
        <dbReference type="ARBA" id="ARBA00005982"/>
    </source>
</evidence>
<feature type="transmembrane region" description="Helical" evidence="6">
    <location>
        <begin position="278"/>
        <end position="297"/>
    </location>
</feature>
<organism evidence="7 8">
    <name type="scientific">Hibiscus syriacus</name>
    <name type="common">Rose of Sharon</name>
    <dbReference type="NCBI Taxonomy" id="106335"/>
    <lineage>
        <taxon>Eukaryota</taxon>
        <taxon>Viridiplantae</taxon>
        <taxon>Streptophyta</taxon>
        <taxon>Embryophyta</taxon>
        <taxon>Tracheophyta</taxon>
        <taxon>Spermatophyta</taxon>
        <taxon>Magnoliopsida</taxon>
        <taxon>eudicotyledons</taxon>
        <taxon>Gunneridae</taxon>
        <taxon>Pentapetalae</taxon>
        <taxon>rosids</taxon>
        <taxon>malvids</taxon>
        <taxon>Malvales</taxon>
        <taxon>Malvaceae</taxon>
        <taxon>Malvoideae</taxon>
        <taxon>Hibiscus</taxon>
    </lineage>
</organism>
<comment type="similarity">
    <text evidence="2">Belongs to the major facilitator superfamily. Proton-dependent oligopeptide transporter (POT/PTR) (TC 2.A.17) family.</text>
</comment>
<evidence type="ECO:0000256" key="1">
    <source>
        <dbReference type="ARBA" id="ARBA00004141"/>
    </source>
</evidence>
<evidence type="ECO:0000256" key="5">
    <source>
        <dbReference type="ARBA" id="ARBA00023136"/>
    </source>
</evidence>
<dbReference type="GO" id="GO:0016020">
    <property type="term" value="C:membrane"/>
    <property type="evidence" value="ECO:0007669"/>
    <property type="project" value="UniProtKB-SubCell"/>
</dbReference>